<evidence type="ECO:0000256" key="4">
    <source>
        <dbReference type="ARBA" id="ARBA00022490"/>
    </source>
</evidence>
<comment type="subcellular location">
    <subcellularLocation>
        <location evidence="1">Cytoplasm</location>
        <location evidence="1">Cytoskeleton</location>
    </subcellularLocation>
</comment>
<evidence type="ECO:0000256" key="5">
    <source>
        <dbReference type="ARBA" id="ARBA00022701"/>
    </source>
</evidence>
<evidence type="ECO:0000313" key="13">
    <source>
        <dbReference type="Proteomes" id="UP001107558"/>
    </source>
</evidence>
<feature type="domain" description="CAP-Gly" evidence="11">
    <location>
        <begin position="27"/>
        <end position="69"/>
    </location>
</feature>
<dbReference type="InterPro" id="IPR022157">
    <property type="entry name" value="Dynactin"/>
</dbReference>
<reference evidence="12" key="1">
    <citation type="submission" date="2021-03" db="EMBL/GenBank/DDBJ databases">
        <title>Chromosome level genome of the anhydrobiotic midge Polypedilum vanderplanki.</title>
        <authorList>
            <person name="Yoshida Y."/>
            <person name="Kikawada T."/>
            <person name="Gusev O."/>
        </authorList>
    </citation>
    <scope>NUCLEOTIDE SEQUENCE</scope>
    <source>
        <strain evidence="12">NIAS01</strain>
        <tissue evidence="12">Whole body or cell culture</tissue>
    </source>
</reference>
<dbReference type="SUPFAM" id="SSF74924">
    <property type="entry name" value="Cap-Gly domain"/>
    <property type="match status" value="1"/>
</dbReference>
<feature type="coiled-coil region" evidence="9">
    <location>
        <begin position="527"/>
        <end position="554"/>
    </location>
</feature>
<evidence type="ECO:0000256" key="3">
    <source>
        <dbReference type="ARBA" id="ARBA00016574"/>
    </source>
</evidence>
<feature type="coiled-coil region" evidence="9">
    <location>
        <begin position="370"/>
        <end position="494"/>
    </location>
</feature>
<protein>
    <recommendedName>
        <fullName evidence="3">Dynactin subunit 1</fullName>
    </recommendedName>
</protein>
<accession>A0A9J6C639</accession>
<dbReference type="Gene3D" id="2.30.30.190">
    <property type="entry name" value="CAP Gly-rich-like domain"/>
    <property type="match status" value="1"/>
</dbReference>
<evidence type="ECO:0000256" key="6">
    <source>
        <dbReference type="ARBA" id="ARBA00023017"/>
    </source>
</evidence>
<dbReference type="EMBL" id="JADBJN010000002">
    <property type="protein sequence ID" value="KAG5677569.1"/>
    <property type="molecule type" value="Genomic_DNA"/>
</dbReference>
<evidence type="ECO:0000256" key="2">
    <source>
        <dbReference type="ARBA" id="ARBA00011010"/>
    </source>
</evidence>
<evidence type="ECO:0000256" key="7">
    <source>
        <dbReference type="ARBA" id="ARBA00023054"/>
    </source>
</evidence>
<dbReference type="PROSITE" id="PS50245">
    <property type="entry name" value="CAP_GLY_2"/>
    <property type="match status" value="1"/>
</dbReference>
<sequence length="1220" mass="138833">MAEKILKVGSRVEIKEKGVKGTVQYVGLTSFAAGKWVGVVLDEPKGKNNGSIKGTAYFSCPDNYGMFVRDTQCLHLDDSDNPILDSPEEKPRSSRLSTSGSARSLVSLSGSNPIAKPTTSRLSLSGSRQSLSGSRTHLAQPTAISSEKQESLRTTSRASISPAESVSASKRASFVETGFLETLKPQFTPGQSLTSPSIAPTTSNEDKIHALQLQQENEDLKNQVRDLSEKLETLKIRRSEDKERMREYDKMKTQFDQLQEFKGKIMDAQSSLQRELQRAKQEAKDAIEARDRHQEEMAELAENVELITLDKEMAEEKADTLQLELDNAKERIEELTLDLEILKTEMQEKCAIKTVEGTAEVTTGMSIYEMKQLEQQNTRLRETFVRMRDLSAHEKHEIQKLQKELEMKKSEVQELQRTKEKLSSRVDELEGQIVDLQEQVDAALGAEEMVEQLAEKKMELEDRVKQLEEEVTELEALEEVHEQLVESNHELELDLREELDMAHAAKRDALRERDAALETVLDRDQTILKFRELVQRLNEQTQELRDKINRDSRLGDGEHKIADTIDFKQIFTDAKAHTRAIDLQLRQIELTEVNQHINYLLGFMPETFMARGGDHDAILVILLVSRIVFKAGIVVTNVRERFGPVSLIDRNAVMQGHEVHQFAFRSRLLYYMHNLQQIMHQFLYGLSACTPDVLLKIGSSLPEMVAQEKIVDSIIELLKLNQLDENSSTDNLEKCVSFFNAIYSVLLASEGLTNETQMIRDCIAAIQTACDSIETNSAMIRALIQGGDETSESGLLLQFVIQTSENIRQQLKLIKRRLPQDVSITKCNISSNTLQNLKTTVENLSKLLSLMHLCTKHVIAYITSDAGDDSSVISISNAKLWELMSQLCERVYEQDDRGVSQNVKNFLTNANTDMSQLAQYLLDHEYEIMSVTQNEKVQPPIAQRAQIVKKHLEETKTLTATLENRDAEIRQLKMSIKMKQNELSEMQIRKDLAEKKLSVLQQDHESNSARLQKLLDEATEALRKKEKEYEETMDHLQSDIDSLENERGVLREKLKTYSNKKGDLKTTTALDITASSPHIAQELTLLQKALKDERESRMKLQAQEYEKILKSLAPIHVPKLRDPKLDALDEELRKVRYDMVMSLVKGSEIPTTKTKHGNFTKLVQDHKNRQQKIRNHINAKVEMVAGEIMQEYLDRKPFNATLSGDFKTFPKAEAIKQFQG</sequence>
<dbReference type="Pfam" id="PF12455">
    <property type="entry name" value="Dynactin"/>
    <property type="match status" value="1"/>
</dbReference>
<dbReference type="OrthoDB" id="2130750at2759"/>
<proteinExistence type="inferred from homology"/>
<dbReference type="AlphaFoldDB" id="A0A9J6C639"/>
<evidence type="ECO:0000259" key="11">
    <source>
        <dbReference type="PROSITE" id="PS50245"/>
    </source>
</evidence>
<keyword evidence="13" id="KW-1185">Reference proteome</keyword>
<feature type="region of interest" description="Disordered" evidence="10">
    <location>
        <begin position="78"/>
        <end position="167"/>
    </location>
</feature>
<keyword evidence="7 9" id="KW-0175">Coiled coil</keyword>
<dbReference type="Pfam" id="PF01302">
    <property type="entry name" value="CAP_GLY"/>
    <property type="match status" value="1"/>
</dbReference>
<evidence type="ECO:0000256" key="9">
    <source>
        <dbReference type="SAM" id="Coils"/>
    </source>
</evidence>
<feature type="compositionally biased region" description="Polar residues" evidence="10">
    <location>
        <begin position="137"/>
        <end position="167"/>
    </location>
</feature>
<feature type="compositionally biased region" description="Low complexity" evidence="10">
    <location>
        <begin position="118"/>
        <end position="136"/>
    </location>
</feature>
<keyword evidence="6" id="KW-0243">Dynein</keyword>
<keyword evidence="8" id="KW-0206">Cytoskeleton</keyword>
<dbReference type="GO" id="GO:0005874">
    <property type="term" value="C:microtubule"/>
    <property type="evidence" value="ECO:0007669"/>
    <property type="project" value="UniProtKB-KW"/>
</dbReference>
<feature type="coiled-coil region" evidence="9">
    <location>
        <begin position="210"/>
        <end position="345"/>
    </location>
</feature>
<gene>
    <name evidence="12" type="ORF">PVAND_007319</name>
</gene>
<comment type="caution">
    <text evidence="12">The sequence shown here is derived from an EMBL/GenBank/DDBJ whole genome shotgun (WGS) entry which is preliminary data.</text>
</comment>
<keyword evidence="5" id="KW-0493">Microtubule</keyword>
<dbReference type="InterPro" id="IPR000938">
    <property type="entry name" value="CAP-Gly_domain"/>
</dbReference>
<name>A0A9J6C639_POLVA</name>
<dbReference type="InterPro" id="IPR036859">
    <property type="entry name" value="CAP-Gly_dom_sf"/>
</dbReference>
<dbReference type="GO" id="GO:0030286">
    <property type="term" value="C:dynein complex"/>
    <property type="evidence" value="ECO:0007669"/>
    <property type="project" value="UniProtKB-KW"/>
</dbReference>
<feature type="coiled-coil region" evidence="9">
    <location>
        <begin position="962"/>
        <end position="1103"/>
    </location>
</feature>
<dbReference type="Gene3D" id="1.10.287.1490">
    <property type="match status" value="1"/>
</dbReference>
<dbReference type="PROSITE" id="PS00845">
    <property type="entry name" value="CAP_GLY_1"/>
    <property type="match status" value="1"/>
</dbReference>
<evidence type="ECO:0000256" key="1">
    <source>
        <dbReference type="ARBA" id="ARBA00004245"/>
    </source>
</evidence>
<organism evidence="12 13">
    <name type="scientific">Polypedilum vanderplanki</name>
    <name type="common">Sleeping chironomid midge</name>
    <dbReference type="NCBI Taxonomy" id="319348"/>
    <lineage>
        <taxon>Eukaryota</taxon>
        <taxon>Metazoa</taxon>
        <taxon>Ecdysozoa</taxon>
        <taxon>Arthropoda</taxon>
        <taxon>Hexapoda</taxon>
        <taxon>Insecta</taxon>
        <taxon>Pterygota</taxon>
        <taxon>Neoptera</taxon>
        <taxon>Endopterygota</taxon>
        <taxon>Diptera</taxon>
        <taxon>Nematocera</taxon>
        <taxon>Chironomoidea</taxon>
        <taxon>Chironomidae</taxon>
        <taxon>Chironominae</taxon>
        <taxon>Polypedilum</taxon>
        <taxon>Polypedilum</taxon>
    </lineage>
</organism>
<dbReference type="Proteomes" id="UP001107558">
    <property type="component" value="Chromosome 2"/>
</dbReference>
<evidence type="ECO:0000313" key="12">
    <source>
        <dbReference type="EMBL" id="KAG5677569.1"/>
    </source>
</evidence>
<dbReference type="SMART" id="SM01052">
    <property type="entry name" value="CAP_GLY"/>
    <property type="match status" value="1"/>
</dbReference>
<comment type="similarity">
    <text evidence="2">Belongs to the dynactin 150 kDa subunit family.</text>
</comment>
<feature type="compositionally biased region" description="Low complexity" evidence="10">
    <location>
        <begin position="94"/>
        <end position="104"/>
    </location>
</feature>
<evidence type="ECO:0000256" key="8">
    <source>
        <dbReference type="ARBA" id="ARBA00023212"/>
    </source>
</evidence>
<keyword evidence="4" id="KW-0963">Cytoplasm</keyword>
<evidence type="ECO:0000256" key="10">
    <source>
        <dbReference type="SAM" id="MobiDB-lite"/>
    </source>
</evidence>
<dbReference type="PANTHER" id="PTHR18916">
    <property type="entry name" value="DYNACTIN 1-RELATED MICROTUBULE-BINDING"/>
    <property type="match status" value="1"/>
</dbReference>